<evidence type="ECO:0000313" key="2">
    <source>
        <dbReference type="EMBL" id="HIP17159.1"/>
    </source>
</evidence>
<dbReference type="Proteomes" id="UP000605144">
    <property type="component" value="Unassembled WGS sequence"/>
</dbReference>
<comment type="caution">
    <text evidence="2">The sequence shown here is derived from an EMBL/GenBank/DDBJ whole genome shotgun (WGS) entry which is preliminary data.</text>
</comment>
<proteinExistence type="predicted"/>
<reference evidence="2" key="1">
    <citation type="journal article" date="2020" name="ISME J.">
        <title>Gammaproteobacteria mediating utilization of methyl-, sulfur- and petroleum organic compounds in deep ocean hydrothermal plumes.</title>
        <authorList>
            <person name="Zhou Z."/>
            <person name="Liu Y."/>
            <person name="Pan J."/>
            <person name="Cron B.R."/>
            <person name="Toner B.M."/>
            <person name="Anantharaman K."/>
            <person name="Breier J.A."/>
            <person name="Dick G.J."/>
            <person name="Li M."/>
        </authorList>
    </citation>
    <scope>NUCLEOTIDE SEQUENCE</scope>
    <source>
        <strain evidence="2">SZUA-1385</strain>
    </source>
</reference>
<gene>
    <name evidence="2" type="ORF">EYG76_02510</name>
</gene>
<organism evidence="2 3">
    <name type="scientific">Methanothermococcus okinawensis</name>
    <dbReference type="NCBI Taxonomy" id="155863"/>
    <lineage>
        <taxon>Archaea</taxon>
        <taxon>Methanobacteriati</taxon>
        <taxon>Methanobacteriota</taxon>
        <taxon>Methanomada group</taxon>
        <taxon>Methanococci</taxon>
        <taxon>Methanococcales</taxon>
        <taxon>Methanococcaceae</taxon>
        <taxon>Methanothermococcus</taxon>
    </lineage>
</organism>
<keyword evidence="1" id="KW-0175">Coiled coil</keyword>
<accession>A0A832YT60</accession>
<dbReference type="AlphaFoldDB" id="A0A832YT60"/>
<protein>
    <submittedName>
        <fullName evidence="2">Uncharacterized protein</fullName>
    </submittedName>
</protein>
<evidence type="ECO:0000313" key="3">
    <source>
        <dbReference type="Proteomes" id="UP000605144"/>
    </source>
</evidence>
<sequence>MKLDKIKFVEDKVILNSMKDVFESEIAELERELKELYEKYNIKSSEEIKLIESKEDEESNKDFDRIMEIEHQLKDLKKFLREVNLKII</sequence>
<evidence type="ECO:0000256" key="1">
    <source>
        <dbReference type="SAM" id="Coils"/>
    </source>
</evidence>
<dbReference type="EMBL" id="DQSV01000050">
    <property type="protein sequence ID" value="HIP17159.1"/>
    <property type="molecule type" value="Genomic_DNA"/>
</dbReference>
<name>A0A832YT60_9EURY</name>
<feature type="coiled-coil region" evidence="1">
    <location>
        <begin position="12"/>
        <end position="86"/>
    </location>
</feature>